<reference evidence="3 4" key="1">
    <citation type="submission" date="2023-06" db="EMBL/GenBank/DDBJ databases">
        <authorList>
            <person name="Oyuntsetseg B."/>
            <person name="Kim S.B."/>
        </authorList>
    </citation>
    <scope>NUCLEOTIDE SEQUENCE [LARGE SCALE GENOMIC DNA]</scope>
    <source>
        <strain evidence="3 4">2-15</strain>
    </source>
</reference>
<feature type="transmembrane region" description="Helical" evidence="2">
    <location>
        <begin position="424"/>
        <end position="443"/>
    </location>
</feature>
<evidence type="ECO:0000256" key="2">
    <source>
        <dbReference type="SAM" id="Phobius"/>
    </source>
</evidence>
<evidence type="ECO:0000313" key="3">
    <source>
        <dbReference type="EMBL" id="WIX81913.1"/>
    </source>
</evidence>
<proteinExistence type="predicted"/>
<sequence length="724" mass="80434">MNLPPQESGPIAQGDAQVGYQIGRIEGSATFHDHGTYHINQADPPDRKFKVALNHLEGGTARSAEKIFGDLVRDGYGSAQIAYYYALSVFSERSLNEMGDEMYSRYQDAKRTAARFPDDEWRAALAVVEELLSCVWRQESGEGLDPTALPKAIDNFNALSVGRQIEITRHLDMILGGAIQDHLDVVEAQRVAQARLDRGRAKRAWKFFEPTPAKPRLLGVPPVNVPAATWARIWLGVAVFVIAVIVALSSIGSGNTVLGLVALVVFGVGLGGAVRFGLDRELRARKLAWLDAEHGYTLQRQAMVSPGHWVSTDFVRQIHEQVDARFSEARPHVEGQWPAATEGVREYLKWRFVTLYGNAQVKAPMVNWLIRWHAKRVADGWLTGTRFGYRAGLLPSSRTIALFRVGVAAAAAGFVGMASSQAGYVGAAVFAAVGAFLVWRPVVQVYAARQLRTEQEAAGRQLFAEEQQGYDAWLAILADRPTDAEMAVWLDLDKSHLKTAALRRASLTNRDVVAHVVLTEGDPASLRAREAGGPMRYSKYVVLVFLLTGSGVREVEVDLDFLNANTHDERRTSFRYDALASARVSEVGVRYADNKRYIVRPDDTAAHLDKHTLRKRAFRLRLLDGDDISVVVETYRRQVDVTEEEDEARLNFFALEASGIVGALHVLEAVAAEGRDWIAREQERRRRRYEDWRRAAGPRLLADGLRDPFGEDDPKVGPEVPAPR</sequence>
<dbReference type="EMBL" id="CP127294">
    <property type="protein sequence ID" value="WIX81913.1"/>
    <property type="molecule type" value="Genomic_DNA"/>
</dbReference>
<feature type="transmembrane region" description="Helical" evidence="2">
    <location>
        <begin position="257"/>
        <end position="278"/>
    </location>
</feature>
<name>A0A9Y2IP41_9PSEU</name>
<dbReference type="RefSeq" id="WP_285972494.1">
    <property type="nucleotide sequence ID" value="NZ_CP127294.1"/>
</dbReference>
<evidence type="ECO:0000256" key="1">
    <source>
        <dbReference type="SAM" id="MobiDB-lite"/>
    </source>
</evidence>
<feature type="compositionally biased region" description="Basic and acidic residues" evidence="1">
    <location>
        <begin position="704"/>
        <end position="716"/>
    </location>
</feature>
<dbReference type="AlphaFoldDB" id="A0A9Y2IP41"/>
<feature type="transmembrane region" description="Helical" evidence="2">
    <location>
        <begin position="400"/>
        <end position="418"/>
    </location>
</feature>
<keyword evidence="2" id="KW-0812">Transmembrane</keyword>
<organism evidence="3 4">
    <name type="scientific">Amycolatopsis carbonis</name>
    <dbReference type="NCBI Taxonomy" id="715471"/>
    <lineage>
        <taxon>Bacteria</taxon>
        <taxon>Bacillati</taxon>
        <taxon>Actinomycetota</taxon>
        <taxon>Actinomycetes</taxon>
        <taxon>Pseudonocardiales</taxon>
        <taxon>Pseudonocardiaceae</taxon>
        <taxon>Amycolatopsis</taxon>
    </lineage>
</organism>
<accession>A0A9Y2IP41</accession>
<feature type="transmembrane region" description="Helical" evidence="2">
    <location>
        <begin position="233"/>
        <end position="251"/>
    </location>
</feature>
<keyword evidence="2" id="KW-0472">Membrane</keyword>
<gene>
    <name evidence="3" type="ORF">QRX50_14690</name>
</gene>
<keyword evidence="4" id="KW-1185">Reference proteome</keyword>
<dbReference type="Proteomes" id="UP001236014">
    <property type="component" value="Chromosome"/>
</dbReference>
<evidence type="ECO:0000313" key="4">
    <source>
        <dbReference type="Proteomes" id="UP001236014"/>
    </source>
</evidence>
<protein>
    <submittedName>
        <fullName evidence="3">Uncharacterized protein</fullName>
    </submittedName>
</protein>
<feature type="region of interest" description="Disordered" evidence="1">
    <location>
        <begin position="702"/>
        <end position="724"/>
    </location>
</feature>
<keyword evidence="2" id="KW-1133">Transmembrane helix</keyword>
<dbReference type="KEGG" id="acab:QRX50_14690"/>